<name>A0A6L3T1I7_9HYPH</name>
<keyword evidence="3" id="KW-1185">Reference proteome</keyword>
<proteinExistence type="predicted"/>
<evidence type="ECO:0000313" key="2">
    <source>
        <dbReference type="EMBL" id="KAB1080424.1"/>
    </source>
</evidence>
<comment type="caution">
    <text evidence="2">The sequence shown here is derived from an EMBL/GenBank/DDBJ whole genome shotgun (WGS) entry which is preliminary data.</text>
</comment>
<accession>A0A6L3T1I7</accession>
<dbReference type="Gene3D" id="3.40.1580.10">
    <property type="entry name" value="SMI1/KNR4-like"/>
    <property type="match status" value="1"/>
</dbReference>
<gene>
    <name evidence="2" type="ORF">F6X53_06945</name>
</gene>
<dbReference type="OrthoDB" id="7988904at2"/>
<dbReference type="EMBL" id="VZZK01000005">
    <property type="protein sequence ID" value="KAB1080424.1"/>
    <property type="molecule type" value="Genomic_DNA"/>
</dbReference>
<sequence>MWDGVFAEFRRGFASSEAEIARAEAELGFRLPDSYRSFCEACGAGRTNDHFRIATPLPFEPADLVTRANLIALSVSEALRALRANPDFADQPIRFEIEGGDEAILDRACFFGEGEDGAFLFWDVQGTGEYDIWVMGADLESIRFGGETLVDFVRATQGAKIHTILGLAATPLPSRFDGIDEATLARAVRPD</sequence>
<dbReference type="SMART" id="SM00860">
    <property type="entry name" value="SMI1_KNR4"/>
    <property type="match status" value="1"/>
</dbReference>
<dbReference type="SUPFAM" id="SSF160631">
    <property type="entry name" value="SMI1/KNR4-like"/>
    <property type="match status" value="1"/>
</dbReference>
<dbReference type="AlphaFoldDB" id="A0A6L3T1I7"/>
<dbReference type="InterPro" id="IPR018958">
    <property type="entry name" value="Knr4/Smi1-like_dom"/>
</dbReference>
<dbReference type="InterPro" id="IPR037883">
    <property type="entry name" value="Knr4/Smi1-like_sf"/>
</dbReference>
<evidence type="ECO:0000313" key="3">
    <source>
        <dbReference type="Proteomes" id="UP000474159"/>
    </source>
</evidence>
<reference evidence="2 3" key="1">
    <citation type="submission" date="2019-09" db="EMBL/GenBank/DDBJ databases">
        <title>YIM 48816 draft genome.</title>
        <authorList>
            <person name="Jiang L."/>
        </authorList>
    </citation>
    <scope>NUCLEOTIDE SEQUENCE [LARGE SCALE GENOMIC DNA]</scope>
    <source>
        <strain evidence="2 3">YIM 48816</strain>
    </source>
</reference>
<dbReference type="Proteomes" id="UP000474159">
    <property type="component" value="Unassembled WGS sequence"/>
</dbReference>
<dbReference type="Pfam" id="PF09346">
    <property type="entry name" value="SMI1_KNR4"/>
    <property type="match status" value="1"/>
</dbReference>
<evidence type="ECO:0000259" key="1">
    <source>
        <dbReference type="SMART" id="SM00860"/>
    </source>
</evidence>
<organism evidence="2 3">
    <name type="scientific">Methylobacterium soli</name>
    <dbReference type="NCBI Taxonomy" id="553447"/>
    <lineage>
        <taxon>Bacteria</taxon>
        <taxon>Pseudomonadati</taxon>
        <taxon>Pseudomonadota</taxon>
        <taxon>Alphaproteobacteria</taxon>
        <taxon>Hyphomicrobiales</taxon>
        <taxon>Methylobacteriaceae</taxon>
        <taxon>Methylobacterium</taxon>
    </lineage>
</organism>
<protein>
    <submittedName>
        <fullName evidence="2">SMI1/KNR4 family protein</fullName>
    </submittedName>
</protein>
<feature type="domain" description="Knr4/Smi1-like" evidence="1">
    <location>
        <begin position="14"/>
        <end position="155"/>
    </location>
</feature>
<dbReference type="RefSeq" id="WP_150998725.1">
    <property type="nucleotide sequence ID" value="NZ_VZZK01000005.1"/>
</dbReference>